<keyword evidence="13" id="KW-1185">Reference proteome</keyword>
<dbReference type="InParanoid" id="A0A0C3AZ46"/>
<dbReference type="GO" id="GO:0006487">
    <property type="term" value="P:protein N-linked glycosylation"/>
    <property type="evidence" value="ECO:0007669"/>
    <property type="project" value="TreeGrafter"/>
</dbReference>
<dbReference type="AlphaFoldDB" id="A0A0C3AZ46"/>
<keyword evidence="6 10" id="KW-0812">Transmembrane</keyword>
<feature type="transmembrane region" description="Helical" evidence="10">
    <location>
        <begin position="389"/>
        <end position="408"/>
    </location>
</feature>
<organism evidence="12 13">
    <name type="scientific">Scleroderma citrinum Foug A</name>
    <dbReference type="NCBI Taxonomy" id="1036808"/>
    <lineage>
        <taxon>Eukaryota</taxon>
        <taxon>Fungi</taxon>
        <taxon>Dikarya</taxon>
        <taxon>Basidiomycota</taxon>
        <taxon>Agaricomycotina</taxon>
        <taxon>Agaricomycetes</taxon>
        <taxon>Agaricomycetidae</taxon>
        <taxon>Boletales</taxon>
        <taxon>Sclerodermatineae</taxon>
        <taxon>Sclerodermataceae</taxon>
        <taxon>Scleroderma</taxon>
    </lineage>
</organism>
<dbReference type="EMBL" id="KN822005">
    <property type="protein sequence ID" value="KIM70262.1"/>
    <property type="molecule type" value="Genomic_DNA"/>
</dbReference>
<evidence type="ECO:0000313" key="12">
    <source>
        <dbReference type="EMBL" id="KIM70262.1"/>
    </source>
</evidence>
<accession>A0A0C3AZ46</accession>
<reference evidence="13" key="2">
    <citation type="submission" date="2015-01" db="EMBL/GenBank/DDBJ databases">
        <title>Evolutionary Origins and Diversification of the Mycorrhizal Mutualists.</title>
        <authorList>
            <consortium name="DOE Joint Genome Institute"/>
            <consortium name="Mycorrhizal Genomics Consortium"/>
            <person name="Kohler A."/>
            <person name="Kuo A."/>
            <person name="Nagy L.G."/>
            <person name="Floudas D."/>
            <person name="Copeland A."/>
            <person name="Barry K.W."/>
            <person name="Cichocki N."/>
            <person name="Veneault-Fourrey C."/>
            <person name="LaButti K."/>
            <person name="Lindquist E.A."/>
            <person name="Lipzen A."/>
            <person name="Lundell T."/>
            <person name="Morin E."/>
            <person name="Murat C."/>
            <person name="Riley R."/>
            <person name="Ohm R."/>
            <person name="Sun H."/>
            <person name="Tunlid A."/>
            <person name="Henrissat B."/>
            <person name="Grigoriev I.V."/>
            <person name="Hibbett D.S."/>
            <person name="Martin F."/>
        </authorList>
    </citation>
    <scope>NUCLEOTIDE SEQUENCE [LARGE SCALE GENOMIC DNA]</scope>
    <source>
        <strain evidence="13">Foug A</strain>
    </source>
</reference>
<evidence type="ECO:0000256" key="5">
    <source>
        <dbReference type="ARBA" id="ARBA00022679"/>
    </source>
</evidence>
<evidence type="ECO:0000256" key="10">
    <source>
        <dbReference type="RuleBase" id="RU363075"/>
    </source>
</evidence>
<proteinExistence type="inferred from homology"/>
<feature type="transmembrane region" description="Helical" evidence="10">
    <location>
        <begin position="260"/>
        <end position="282"/>
    </location>
</feature>
<dbReference type="Proteomes" id="UP000053989">
    <property type="component" value="Unassembled WGS sequence"/>
</dbReference>
<keyword evidence="9 10" id="KW-0472">Membrane</keyword>
<feature type="transmembrane region" description="Helical" evidence="10">
    <location>
        <begin position="365"/>
        <end position="383"/>
    </location>
</feature>
<feature type="region of interest" description="Disordered" evidence="11">
    <location>
        <begin position="1"/>
        <end position="27"/>
    </location>
</feature>
<dbReference type="FunCoup" id="A0A0C3AZ46">
    <property type="interactions" value="609"/>
</dbReference>
<dbReference type="InterPro" id="IPR005599">
    <property type="entry name" value="GPI_mannosylTrfase"/>
</dbReference>
<evidence type="ECO:0000256" key="8">
    <source>
        <dbReference type="ARBA" id="ARBA00022989"/>
    </source>
</evidence>
<feature type="transmembrane region" description="Helical" evidence="10">
    <location>
        <begin position="206"/>
        <end position="229"/>
    </location>
</feature>
<evidence type="ECO:0000256" key="11">
    <source>
        <dbReference type="SAM" id="MobiDB-lite"/>
    </source>
</evidence>
<evidence type="ECO:0000256" key="3">
    <source>
        <dbReference type="ARBA" id="ARBA00007063"/>
    </source>
</evidence>
<keyword evidence="8 10" id="KW-1133">Transmembrane helix</keyword>
<comment type="pathway">
    <text evidence="2">Protein modification; protein glycosylation.</text>
</comment>
<evidence type="ECO:0000256" key="6">
    <source>
        <dbReference type="ARBA" id="ARBA00022692"/>
    </source>
</evidence>
<feature type="transmembrane region" description="Helical" evidence="10">
    <location>
        <begin position="315"/>
        <end position="344"/>
    </location>
</feature>
<comment type="similarity">
    <text evidence="3 10">Belongs to the glycosyltransferase 22 family.</text>
</comment>
<dbReference type="PANTHER" id="PTHR22760">
    <property type="entry name" value="GLYCOSYLTRANSFERASE"/>
    <property type="match status" value="1"/>
</dbReference>
<feature type="transmembrane region" description="Helical" evidence="10">
    <location>
        <begin position="429"/>
        <end position="458"/>
    </location>
</feature>
<evidence type="ECO:0000256" key="2">
    <source>
        <dbReference type="ARBA" id="ARBA00004922"/>
    </source>
</evidence>
<evidence type="ECO:0000256" key="9">
    <source>
        <dbReference type="ARBA" id="ARBA00023136"/>
    </source>
</evidence>
<evidence type="ECO:0000256" key="7">
    <source>
        <dbReference type="ARBA" id="ARBA00022824"/>
    </source>
</evidence>
<dbReference type="HOGENOM" id="CLU_018152_1_0_1"/>
<keyword evidence="4 10" id="KW-0328">Glycosyltransferase</keyword>
<feature type="compositionally biased region" description="Basic and acidic residues" evidence="11">
    <location>
        <begin position="11"/>
        <end position="27"/>
    </location>
</feature>
<dbReference type="PANTHER" id="PTHR22760:SF2">
    <property type="entry name" value="ALPHA-1,2-MANNOSYLTRANSFERASE ALG9"/>
    <property type="match status" value="1"/>
</dbReference>
<feature type="transmembrane region" description="Helical" evidence="10">
    <location>
        <begin position="161"/>
        <end position="186"/>
    </location>
</feature>
<dbReference type="EC" id="2.4.1.-" evidence="10"/>
<sequence>MADGSQVLRLRRPEAPKGTKPLPERHTGILQDQLRRTARRPWNPDFSTAVRILLLIRVAGAMYSNIQDCDEVFNFWEPLHLLEHGYGFQTWEVTPTFSIRSWAYILLHLPLARLGAVFASGKRPAFFAVRIGLAVVSTLCEAKLCRAVVAKVNERVGRYLFFMLLFSTGMWIATAAFLPSSFVMYATTLAFTYALEPASIKNNRRTFQVTLLFAAGAIIGWPFGLALSLPFVFEELFLSGADVVTPANHYQWIVARWKHLFSAGVISLLIFVPVFAIDSVAYGRWSLVTWNIVRYNIFGGAERGPDLYGTSPWHFYIMNLLLNFNILIPLALASLPSLLVTYFVDNKRLKAQKPSLGGSSPFTILALRLLPFHLWVAVLTFQSHKEERFMFPIYPLLCFNAAVTLYLVRGWMEKAYITITKSPYRASRSIIFGTTTLVIVVFSGLISLSRVLALYHYYHAPLAIYSHFEEFELPRLLNDTGLLPPLPADINDRPSIDLAPIREFELRLCLGKEWYRFPGHYLVPSGVGVNFVKSDFAGLLPAHFERSSSGTWWDRQGPRHTPVGLNDLNQEVDEFYVPVETCDYLVDLDFPLRPTSSLHEPRYATDEDVWDRVVCAPFLDAAHSPLLTRTLWAPGSWWQSANEFGDYCLLRNKGNVKEKKRGVAARLRGN</sequence>
<keyword evidence="7 10" id="KW-0256">Endoplasmic reticulum</keyword>
<gene>
    <name evidence="12" type="ORF">SCLCIDRAFT_101974</name>
</gene>
<dbReference type="OrthoDB" id="497541at2759"/>
<reference evidence="12 13" key="1">
    <citation type="submission" date="2014-04" db="EMBL/GenBank/DDBJ databases">
        <authorList>
            <consortium name="DOE Joint Genome Institute"/>
            <person name="Kuo A."/>
            <person name="Kohler A."/>
            <person name="Nagy L.G."/>
            <person name="Floudas D."/>
            <person name="Copeland A."/>
            <person name="Barry K.W."/>
            <person name="Cichocki N."/>
            <person name="Veneault-Fourrey C."/>
            <person name="LaButti K."/>
            <person name="Lindquist E.A."/>
            <person name="Lipzen A."/>
            <person name="Lundell T."/>
            <person name="Morin E."/>
            <person name="Murat C."/>
            <person name="Sun H."/>
            <person name="Tunlid A."/>
            <person name="Henrissat B."/>
            <person name="Grigoriev I.V."/>
            <person name="Hibbett D.S."/>
            <person name="Martin F."/>
            <person name="Nordberg H.P."/>
            <person name="Cantor M.N."/>
            <person name="Hua S.X."/>
        </authorList>
    </citation>
    <scope>NUCLEOTIDE SEQUENCE [LARGE SCALE GENOMIC DNA]</scope>
    <source>
        <strain evidence="12 13">Foug A</strain>
    </source>
</reference>
<dbReference type="STRING" id="1036808.A0A0C3AZ46"/>
<keyword evidence="5 12" id="KW-0808">Transferase</keyword>
<comment type="subcellular location">
    <subcellularLocation>
        <location evidence="1 10">Endoplasmic reticulum membrane</location>
        <topology evidence="1 10">Multi-pass membrane protein</topology>
    </subcellularLocation>
</comment>
<evidence type="ECO:0000313" key="13">
    <source>
        <dbReference type="Proteomes" id="UP000053989"/>
    </source>
</evidence>
<dbReference type="GO" id="GO:0000026">
    <property type="term" value="F:alpha-1,2-mannosyltransferase activity"/>
    <property type="evidence" value="ECO:0007669"/>
    <property type="project" value="TreeGrafter"/>
</dbReference>
<protein>
    <recommendedName>
        <fullName evidence="10">Mannosyltransferase</fullName>
        <ecNumber evidence="10">2.4.1.-</ecNumber>
    </recommendedName>
</protein>
<evidence type="ECO:0000256" key="4">
    <source>
        <dbReference type="ARBA" id="ARBA00022676"/>
    </source>
</evidence>
<name>A0A0C3AZ46_9AGAM</name>
<dbReference type="Pfam" id="PF03901">
    <property type="entry name" value="Glyco_transf_22"/>
    <property type="match status" value="1"/>
</dbReference>
<dbReference type="GO" id="GO:0005789">
    <property type="term" value="C:endoplasmic reticulum membrane"/>
    <property type="evidence" value="ECO:0007669"/>
    <property type="project" value="UniProtKB-SubCell"/>
</dbReference>
<dbReference type="UniPathway" id="UPA00378"/>
<evidence type="ECO:0000256" key="1">
    <source>
        <dbReference type="ARBA" id="ARBA00004477"/>
    </source>
</evidence>